<gene>
    <name evidence="2" type="ORF">DRF65_20595</name>
</gene>
<keyword evidence="3" id="KW-1185">Reference proteome</keyword>
<keyword evidence="1" id="KW-1133">Transmembrane helix</keyword>
<keyword evidence="1" id="KW-0812">Transmembrane</keyword>
<organism evidence="2 3">
    <name type="scientific">Chryseobacterium pennae</name>
    <dbReference type="NCBI Taxonomy" id="2258962"/>
    <lineage>
        <taxon>Bacteria</taxon>
        <taxon>Pseudomonadati</taxon>
        <taxon>Bacteroidota</taxon>
        <taxon>Flavobacteriia</taxon>
        <taxon>Flavobacteriales</taxon>
        <taxon>Weeksellaceae</taxon>
        <taxon>Chryseobacterium group</taxon>
        <taxon>Chryseobacterium</taxon>
    </lineage>
</organism>
<dbReference type="Proteomes" id="UP000256686">
    <property type="component" value="Unassembled WGS sequence"/>
</dbReference>
<comment type="caution">
    <text evidence="2">The sequence shown here is derived from an EMBL/GenBank/DDBJ whole genome shotgun (WGS) entry which is preliminary data.</text>
</comment>
<dbReference type="AlphaFoldDB" id="A0A3D9C3M7"/>
<reference evidence="3" key="1">
    <citation type="submission" date="2018-06" db="EMBL/GenBank/DDBJ databases">
        <authorList>
            <person name="Lum Nde A."/>
            <person name="Hugo C."/>
        </authorList>
    </citation>
    <scope>NUCLEOTIDE SEQUENCE [LARGE SCALE GENOMIC DNA]</scope>
    <source>
        <strain evidence="3">1_F178</strain>
    </source>
</reference>
<proteinExistence type="predicted"/>
<accession>A0A3D9C3M7</accession>
<evidence type="ECO:0000256" key="1">
    <source>
        <dbReference type="SAM" id="Phobius"/>
    </source>
</evidence>
<sequence>MLFSTYNLLIIFFSLLFLLNVIIQVSKKCHFILDYDYFGLLMIWSLFAPRPISFDYKLFYRDLDYNDMTSELEEIIFDNNDYLRIFNFNDKIYTSISKSVFYIAQMKRKGIIDRVILSSYYYEIIENLVKNYKNSPNIKTRQLIISKVGLIDGEYKFKNIIVSNIDFNK</sequence>
<feature type="transmembrane region" description="Helical" evidence="1">
    <location>
        <begin position="6"/>
        <end position="23"/>
    </location>
</feature>
<name>A0A3D9C3M7_9FLAO</name>
<protein>
    <submittedName>
        <fullName evidence="2">Uncharacterized protein</fullName>
    </submittedName>
</protein>
<keyword evidence="1" id="KW-0472">Membrane</keyword>
<dbReference type="EMBL" id="QNVT01000024">
    <property type="protein sequence ID" value="REC60465.1"/>
    <property type="molecule type" value="Genomic_DNA"/>
</dbReference>
<evidence type="ECO:0000313" key="2">
    <source>
        <dbReference type="EMBL" id="REC60465.1"/>
    </source>
</evidence>
<evidence type="ECO:0000313" key="3">
    <source>
        <dbReference type="Proteomes" id="UP000256686"/>
    </source>
</evidence>